<name>A0AAF0FX02_9EURY</name>
<dbReference type="GeneID" id="79949880"/>
<gene>
    <name evidence="2" type="ORF">L1994_05740</name>
</gene>
<accession>A0AAF0FX02</accession>
<dbReference type="KEGG" id="manq:L1994_05740"/>
<dbReference type="RefSeq" id="WP_278100723.1">
    <property type="nucleotide sequence ID" value="NZ_CP091092.1"/>
</dbReference>
<dbReference type="GO" id="GO:0006402">
    <property type="term" value="P:mRNA catabolic process"/>
    <property type="evidence" value="ECO:0007669"/>
    <property type="project" value="TreeGrafter"/>
</dbReference>
<dbReference type="GO" id="GO:0004540">
    <property type="term" value="F:RNA nuclease activity"/>
    <property type="evidence" value="ECO:0007669"/>
    <property type="project" value="InterPro"/>
</dbReference>
<dbReference type="InterPro" id="IPR050180">
    <property type="entry name" value="RNR_Ribonuclease"/>
</dbReference>
<dbReference type="Proteomes" id="UP001218895">
    <property type="component" value="Chromosome"/>
</dbReference>
<feature type="domain" description="RNB" evidence="1">
    <location>
        <begin position="49"/>
        <end position="382"/>
    </location>
</feature>
<dbReference type="GO" id="GO:0003723">
    <property type="term" value="F:RNA binding"/>
    <property type="evidence" value="ECO:0007669"/>
    <property type="project" value="InterPro"/>
</dbReference>
<dbReference type="InterPro" id="IPR012340">
    <property type="entry name" value="NA-bd_OB-fold"/>
</dbReference>
<dbReference type="SMART" id="SM00955">
    <property type="entry name" value="RNB"/>
    <property type="match status" value="1"/>
</dbReference>
<evidence type="ECO:0000313" key="2">
    <source>
        <dbReference type="EMBL" id="WFN37883.1"/>
    </source>
</evidence>
<dbReference type="EMBL" id="CP091092">
    <property type="protein sequence ID" value="WFN37883.1"/>
    <property type="molecule type" value="Genomic_DNA"/>
</dbReference>
<dbReference type="GO" id="GO:0005829">
    <property type="term" value="C:cytosol"/>
    <property type="evidence" value="ECO:0007669"/>
    <property type="project" value="TreeGrafter"/>
</dbReference>
<proteinExistence type="predicted"/>
<dbReference type="InterPro" id="IPR040596">
    <property type="entry name" value="RNase_II_C_S1"/>
</dbReference>
<dbReference type="AlphaFoldDB" id="A0AAF0FX02"/>
<dbReference type="SUPFAM" id="SSF50249">
    <property type="entry name" value="Nucleic acid-binding proteins"/>
    <property type="match status" value="1"/>
</dbReference>
<dbReference type="PANTHER" id="PTHR23355">
    <property type="entry name" value="RIBONUCLEASE"/>
    <property type="match status" value="1"/>
</dbReference>
<dbReference type="InterPro" id="IPR001900">
    <property type="entry name" value="RNase_II/R"/>
</dbReference>
<organism evidence="2 3">
    <name type="scientific">Methanomicrobium antiquum</name>
    <dbReference type="NCBI Taxonomy" id="487686"/>
    <lineage>
        <taxon>Archaea</taxon>
        <taxon>Methanobacteriati</taxon>
        <taxon>Methanobacteriota</taxon>
        <taxon>Stenosarchaea group</taxon>
        <taxon>Methanomicrobia</taxon>
        <taxon>Methanomicrobiales</taxon>
        <taxon>Methanomicrobiaceae</taxon>
        <taxon>Methanomicrobium</taxon>
    </lineage>
</organism>
<reference evidence="2" key="1">
    <citation type="submission" date="2022-01" db="EMBL/GenBank/DDBJ databases">
        <title>Complete genome of Methanomicrobium antiquum DSM 21220.</title>
        <authorList>
            <person name="Chen S.-C."/>
            <person name="You Y.-T."/>
            <person name="Zhou Y.-Z."/>
            <person name="Lai M.-C."/>
        </authorList>
    </citation>
    <scope>NUCLEOTIDE SEQUENCE</scope>
    <source>
        <strain evidence="2">DSM 21220</strain>
    </source>
</reference>
<evidence type="ECO:0000259" key="1">
    <source>
        <dbReference type="SMART" id="SM00955"/>
    </source>
</evidence>
<evidence type="ECO:0000313" key="3">
    <source>
        <dbReference type="Proteomes" id="UP001218895"/>
    </source>
</evidence>
<protein>
    <submittedName>
        <fullName evidence="2">RNB domain-containing ribonuclease</fullName>
    </submittedName>
</protein>
<dbReference type="PANTHER" id="PTHR23355:SF9">
    <property type="entry name" value="DIS3-LIKE EXONUCLEASE 2"/>
    <property type="match status" value="1"/>
</dbReference>
<sequence>MSQFSNVDLKKLAKSTMQKYGFDPFFSDDIIDEIGSLNPEILLKKQKKTMDLRNLLWSSIDNFDSMDLDQIEFARKNPDGSIEIYIAIADVDVFVPKASHTDKRAAHNGTSVYTGIETFPMLPDRLSADISSLLPGNECMAVVISYTVLENGEINRGDIFRAVVSNKAKLVYETIGDWLEGKTEVPESVYKIQGLNEQILIQNEAALLLKKRRIKEGALVLQTIEASPLIEDGKVIDLVIQEQNTARNIIEEFMVAANKTVVSFISNAKMPMIQRVVKQPKDWEGIVATAKRYGEKLPAKPNSRALTKFLIRQLKNDPERFPDLSVTIIKLIGQGEYMPLKAGKSPVGHFALAVTDYTHATAPNRRYVDLINQRLVKAALKSKKCPYTFEELDEHAQWLSDRERASKKVERFMRKAAAAVLLQDRINDVFDGFVTGSSVKGVYARLINPPAEGRVMEGEKNLFVGEKVKLKLILVDPYNGYIDFECIGRENDSQN</sequence>
<dbReference type="Pfam" id="PF18614">
    <property type="entry name" value="RNase_II_C_S1"/>
    <property type="match status" value="1"/>
</dbReference>
<dbReference type="Pfam" id="PF00773">
    <property type="entry name" value="RNB"/>
    <property type="match status" value="1"/>
</dbReference>
<keyword evidence="3" id="KW-1185">Reference proteome</keyword>